<sequence>MKRKHGEKIRGARQPSIYTYRFRLCSGSDFSLSKTDGPVGDWTLQQINASDTNSVLYENLHEDERRKESSMEIWESRPESNERHLGHSSSRCLQQWAKVQKQVLSKIRN</sequence>
<keyword evidence="4" id="KW-1185">Reference proteome</keyword>
<evidence type="ECO:0000313" key="4">
    <source>
        <dbReference type="Proteomes" id="UP000499080"/>
    </source>
</evidence>
<feature type="compositionally biased region" description="Basic and acidic residues" evidence="1">
    <location>
        <begin position="61"/>
        <end position="85"/>
    </location>
</feature>
<accession>A0A4Y2HJY4</accession>
<comment type="caution">
    <text evidence="3">The sequence shown here is derived from an EMBL/GenBank/DDBJ whole genome shotgun (WGS) entry which is preliminary data.</text>
</comment>
<proteinExistence type="predicted"/>
<protein>
    <submittedName>
        <fullName evidence="3">Uncharacterized protein</fullName>
    </submittedName>
</protein>
<dbReference type="EMBL" id="BGPR01103229">
    <property type="protein sequence ID" value="GBM65676.1"/>
    <property type="molecule type" value="Genomic_DNA"/>
</dbReference>
<name>A0A4Y2HJY4_ARAVE</name>
<reference evidence="3 4" key="1">
    <citation type="journal article" date="2019" name="Sci. Rep.">
        <title>Orb-weaving spider Araneus ventricosus genome elucidates the spidroin gene catalogue.</title>
        <authorList>
            <person name="Kono N."/>
            <person name="Nakamura H."/>
            <person name="Ohtoshi R."/>
            <person name="Moran D.A.P."/>
            <person name="Shinohara A."/>
            <person name="Yoshida Y."/>
            <person name="Fujiwara M."/>
            <person name="Mori M."/>
            <person name="Tomita M."/>
            <person name="Arakawa K."/>
        </authorList>
    </citation>
    <scope>NUCLEOTIDE SEQUENCE [LARGE SCALE GENOMIC DNA]</scope>
</reference>
<gene>
    <name evidence="3" type="ORF">AVEN_265347_1</name>
    <name evidence="2" type="ORF">AVEN_3747_1</name>
</gene>
<evidence type="ECO:0000256" key="1">
    <source>
        <dbReference type="SAM" id="MobiDB-lite"/>
    </source>
</evidence>
<dbReference type="EMBL" id="BGPR01103226">
    <property type="protein sequence ID" value="GBM65662.1"/>
    <property type="molecule type" value="Genomic_DNA"/>
</dbReference>
<feature type="region of interest" description="Disordered" evidence="1">
    <location>
        <begin position="61"/>
        <end position="90"/>
    </location>
</feature>
<organism evidence="3 4">
    <name type="scientific">Araneus ventricosus</name>
    <name type="common">Orbweaver spider</name>
    <name type="synonym">Epeira ventricosa</name>
    <dbReference type="NCBI Taxonomy" id="182803"/>
    <lineage>
        <taxon>Eukaryota</taxon>
        <taxon>Metazoa</taxon>
        <taxon>Ecdysozoa</taxon>
        <taxon>Arthropoda</taxon>
        <taxon>Chelicerata</taxon>
        <taxon>Arachnida</taxon>
        <taxon>Araneae</taxon>
        <taxon>Araneomorphae</taxon>
        <taxon>Entelegynae</taxon>
        <taxon>Araneoidea</taxon>
        <taxon>Araneidae</taxon>
        <taxon>Araneus</taxon>
    </lineage>
</organism>
<dbReference type="Proteomes" id="UP000499080">
    <property type="component" value="Unassembled WGS sequence"/>
</dbReference>
<evidence type="ECO:0000313" key="2">
    <source>
        <dbReference type="EMBL" id="GBM65662.1"/>
    </source>
</evidence>
<dbReference type="AlphaFoldDB" id="A0A4Y2HJY4"/>
<evidence type="ECO:0000313" key="3">
    <source>
        <dbReference type="EMBL" id="GBM65676.1"/>
    </source>
</evidence>